<protein>
    <recommendedName>
        <fullName evidence="3">DUF3035 domain-containing protein</fullName>
    </recommendedName>
</protein>
<evidence type="ECO:0000313" key="2">
    <source>
        <dbReference type="Proteomes" id="UP001596292"/>
    </source>
</evidence>
<evidence type="ECO:0008006" key="3">
    <source>
        <dbReference type="Google" id="ProtNLM"/>
    </source>
</evidence>
<accession>A0ABW2BMK5</accession>
<dbReference type="Proteomes" id="UP001596292">
    <property type="component" value="Unassembled WGS sequence"/>
</dbReference>
<dbReference type="EMBL" id="JBHSWN010000001">
    <property type="protein sequence ID" value="MFC6790830.1"/>
    <property type="molecule type" value="Genomic_DNA"/>
</dbReference>
<sequence length="205" mass="20802">MAKPTQFALILKKVLRLRLDFPGLRGHPRKAMRMTLIAVAGLSVAAGGCSLGSLSGPAAYSSLSPQAAVAQPPVAPPAVVPAPAAGEDRVAALPPGFEPAPVSERMPGDLIRPIPQGTAGRVDPGAALSASERARSHWETLKPGAVKTQVPLMARIARGENGESTPAAATVASSAIAAGNYDREDTMQKLVKGGKSAGKAICSGC</sequence>
<proteinExistence type="predicted"/>
<name>A0ABW2BMK5_9HYPH</name>
<evidence type="ECO:0000313" key="1">
    <source>
        <dbReference type="EMBL" id="MFC6790830.1"/>
    </source>
</evidence>
<comment type="caution">
    <text evidence="1">The sequence shown here is derived from an EMBL/GenBank/DDBJ whole genome shotgun (WGS) entry which is preliminary data.</text>
</comment>
<organism evidence="1 2">
    <name type="scientific">Methylobacterium komagatae</name>
    <dbReference type="NCBI Taxonomy" id="374425"/>
    <lineage>
        <taxon>Bacteria</taxon>
        <taxon>Pseudomonadati</taxon>
        <taxon>Pseudomonadota</taxon>
        <taxon>Alphaproteobacteria</taxon>
        <taxon>Hyphomicrobiales</taxon>
        <taxon>Methylobacteriaceae</taxon>
        <taxon>Methylobacterium</taxon>
    </lineage>
</organism>
<keyword evidence="2" id="KW-1185">Reference proteome</keyword>
<reference evidence="2" key="1">
    <citation type="journal article" date="2019" name="Int. J. Syst. Evol. Microbiol.">
        <title>The Global Catalogue of Microorganisms (GCM) 10K type strain sequencing project: providing services to taxonomists for standard genome sequencing and annotation.</title>
        <authorList>
            <consortium name="The Broad Institute Genomics Platform"/>
            <consortium name="The Broad Institute Genome Sequencing Center for Infectious Disease"/>
            <person name="Wu L."/>
            <person name="Ma J."/>
        </authorList>
    </citation>
    <scope>NUCLEOTIDE SEQUENCE [LARGE SCALE GENOMIC DNA]</scope>
    <source>
        <strain evidence="2">CCUG 48316</strain>
    </source>
</reference>
<gene>
    <name evidence="1" type="ORF">ACFQE0_15135</name>
</gene>